<feature type="region of interest" description="Disordered" evidence="8">
    <location>
        <begin position="1"/>
        <end position="31"/>
    </location>
</feature>
<keyword evidence="3 7" id="KW-0479">Metal-binding</keyword>
<dbReference type="CDD" id="cd11030">
    <property type="entry name" value="CYP105-like"/>
    <property type="match status" value="1"/>
</dbReference>
<organism evidence="9 10">
    <name type="scientific">Actinoalloteichus fjordicus</name>
    <dbReference type="NCBI Taxonomy" id="1612552"/>
    <lineage>
        <taxon>Bacteria</taxon>
        <taxon>Bacillati</taxon>
        <taxon>Actinomycetota</taxon>
        <taxon>Actinomycetes</taxon>
        <taxon>Pseudonocardiales</taxon>
        <taxon>Pseudonocardiaceae</taxon>
        <taxon>Actinoalloteichus</taxon>
    </lineage>
</organism>
<dbReference type="KEGG" id="acad:UA74_17480"/>
<keyword evidence="10" id="KW-1185">Reference proteome</keyword>
<evidence type="ECO:0000256" key="7">
    <source>
        <dbReference type="RuleBase" id="RU000461"/>
    </source>
</evidence>
<keyword evidence="4 7" id="KW-0560">Oxidoreductase</keyword>
<keyword evidence="5 7" id="KW-0408">Iron</keyword>
<keyword evidence="2 7" id="KW-0349">Heme</keyword>
<dbReference type="PANTHER" id="PTHR46696">
    <property type="entry name" value="P450, PUTATIVE (EUROFUNG)-RELATED"/>
    <property type="match status" value="1"/>
</dbReference>
<evidence type="ECO:0000313" key="10">
    <source>
        <dbReference type="Proteomes" id="UP000185511"/>
    </source>
</evidence>
<sequence>MSQPTETSPPGGPEEPTHYPRPRACPYRPSPELRELARSGPLTKVRLYDGRTAWLVTGYEEARALLADERVSSRSDHPNHPVLAESHLHMRATREMAQEQEGGFAGVLFGVDPPEHTRQRRILLPSFTTRRIGTHRDEIQQIVDEHIDLMLREGPPADLVTAFARPVPMMVICAFLGVPYQERARFEEHARELFDPTRAERAQQELTDYLTDLITDKLARSAESGTTDGLLGKLIRDHVRTGGLAVGELIEFTLAILVAGTVTSTQTIALGTLALLEEPGQFAALAAEPALIPGALDEIMRYLSLVEQLARVALTDIAVGDEVIRAGDGILIGFAAAHFGGDLTTHPDELDVRRPPSGHFAFSHGIHHCLGHNLARLQLEIAFHALVTRLPGLCLAEPVDRIPWYDDLTLPRLLTLPVSW</sequence>
<evidence type="ECO:0000256" key="5">
    <source>
        <dbReference type="ARBA" id="ARBA00023004"/>
    </source>
</evidence>
<proteinExistence type="inferred from homology"/>
<protein>
    <submittedName>
        <fullName evidence="9">Cytochrome P450</fullName>
        <ecNumber evidence="9">1.14.15.11</ecNumber>
    </submittedName>
</protein>
<dbReference type="EC" id="1.14.15.11" evidence="9"/>
<gene>
    <name evidence="9" type="ORF">UA74_17480</name>
</gene>
<dbReference type="EMBL" id="CP016076">
    <property type="protein sequence ID" value="APU15524.1"/>
    <property type="molecule type" value="Genomic_DNA"/>
</dbReference>
<dbReference type="AlphaFoldDB" id="A0AAC9LFX8"/>
<dbReference type="InterPro" id="IPR036396">
    <property type="entry name" value="Cyt_P450_sf"/>
</dbReference>
<evidence type="ECO:0000313" key="9">
    <source>
        <dbReference type="EMBL" id="APU15524.1"/>
    </source>
</evidence>
<reference evidence="10" key="1">
    <citation type="submission" date="2016-06" db="EMBL/GenBank/DDBJ databases">
        <title>Complete genome sequence of Actinoalloteichus fjordicus DSM 46855 (=ADI127-17), type strain of the new species Actinoalloteichus fjordicus.</title>
        <authorList>
            <person name="Ruckert C."/>
            <person name="Nouioui I."/>
            <person name="Willmese J."/>
            <person name="van Wezel G."/>
            <person name="Klenk H.-P."/>
            <person name="Kalinowski J."/>
            <person name="Zotchev S.B."/>
        </authorList>
    </citation>
    <scope>NUCLEOTIDE SEQUENCE [LARGE SCALE GENOMIC DNA]</scope>
    <source>
        <strain evidence="10">ADI127-7</strain>
    </source>
</reference>
<dbReference type="Pfam" id="PF00067">
    <property type="entry name" value="p450"/>
    <property type="match status" value="1"/>
</dbReference>
<evidence type="ECO:0000256" key="4">
    <source>
        <dbReference type="ARBA" id="ARBA00023002"/>
    </source>
</evidence>
<evidence type="ECO:0000256" key="2">
    <source>
        <dbReference type="ARBA" id="ARBA00022617"/>
    </source>
</evidence>
<dbReference type="PANTHER" id="PTHR46696:SF1">
    <property type="entry name" value="CYTOCHROME P450 YJIB-RELATED"/>
    <property type="match status" value="1"/>
</dbReference>
<dbReference type="PROSITE" id="PS00086">
    <property type="entry name" value="CYTOCHROME_P450"/>
    <property type="match status" value="1"/>
</dbReference>
<dbReference type="Gene3D" id="1.10.630.10">
    <property type="entry name" value="Cytochrome P450"/>
    <property type="match status" value="1"/>
</dbReference>
<dbReference type="InterPro" id="IPR017972">
    <property type="entry name" value="Cyt_P450_CS"/>
</dbReference>
<dbReference type="GO" id="GO:0016705">
    <property type="term" value="F:oxidoreductase activity, acting on paired donors, with incorporation or reduction of molecular oxygen"/>
    <property type="evidence" value="ECO:0007669"/>
    <property type="project" value="InterPro"/>
</dbReference>
<accession>A0AAC9LFX8</accession>
<dbReference type="InterPro" id="IPR001128">
    <property type="entry name" value="Cyt_P450"/>
</dbReference>
<evidence type="ECO:0000256" key="3">
    <source>
        <dbReference type="ARBA" id="ARBA00022723"/>
    </source>
</evidence>
<evidence type="ECO:0000256" key="8">
    <source>
        <dbReference type="SAM" id="MobiDB-lite"/>
    </source>
</evidence>
<dbReference type="SUPFAM" id="SSF48264">
    <property type="entry name" value="Cytochrome P450"/>
    <property type="match status" value="1"/>
</dbReference>
<dbReference type="InterPro" id="IPR002397">
    <property type="entry name" value="Cyt_P450_B"/>
</dbReference>
<dbReference type="FunFam" id="1.10.630.10:FF:000018">
    <property type="entry name" value="Cytochrome P450 monooxygenase"/>
    <property type="match status" value="1"/>
</dbReference>
<comment type="similarity">
    <text evidence="1 7">Belongs to the cytochrome P450 family.</text>
</comment>
<dbReference type="GO" id="GO:0020037">
    <property type="term" value="F:heme binding"/>
    <property type="evidence" value="ECO:0007669"/>
    <property type="project" value="InterPro"/>
</dbReference>
<dbReference type="PRINTS" id="PR00359">
    <property type="entry name" value="BP450"/>
</dbReference>
<name>A0AAC9LFX8_9PSEU</name>
<dbReference type="GO" id="GO:0004497">
    <property type="term" value="F:monooxygenase activity"/>
    <property type="evidence" value="ECO:0007669"/>
    <property type="project" value="UniProtKB-KW"/>
</dbReference>
<dbReference type="Proteomes" id="UP000185511">
    <property type="component" value="Chromosome"/>
</dbReference>
<evidence type="ECO:0000256" key="6">
    <source>
        <dbReference type="ARBA" id="ARBA00023033"/>
    </source>
</evidence>
<dbReference type="GO" id="GO:0005506">
    <property type="term" value="F:iron ion binding"/>
    <property type="evidence" value="ECO:0007669"/>
    <property type="project" value="InterPro"/>
</dbReference>
<keyword evidence="6 7" id="KW-0503">Monooxygenase</keyword>
<evidence type="ECO:0000256" key="1">
    <source>
        <dbReference type="ARBA" id="ARBA00010617"/>
    </source>
</evidence>